<dbReference type="AlphaFoldDB" id="A0A2K2DNM4"/>
<dbReference type="InterPro" id="IPR028307">
    <property type="entry name" value="Lin-54_fam"/>
</dbReference>
<accession>A0A2K2DNM4</accession>
<feature type="compositionally biased region" description="Low complexity" evidence="4">
    <location>
        <begin position="11"/>
        <end position="20"/>
    </location>
</feature>
<dbReference type="EnsemblPlants" id="PNT75881">
    <property type="protein sequence ID" value="PNT75881"/>
    <property type="gene ID" value="BRADI_1g40407v3"/>
</dbReference>
<evidence type="ECO:0000256" key="2">
    <source>
        <dbReference type="ARBA" id="ARBA00007267"/>
    </source>
</evidence>
<protein>
    <recommendedName>
        <fullName evidence="5">CRC domain-containing protein</fullName>
    </recommendedName>
</protein>
<keyword evidence="8" id="KW-1185">Reference proteome</keyword>
<comment type="similarity">
    <text evidence="2">Belongs to the lin-54 family.</text>
</comment>
<dbReference type="InterPro" id="IPR005172">
    <property type="entry name" value="CRC"/>
</dbReference>
<evidence type="ECO:0000259" key="5">
    <source>
        <dbReference type="PROSITE" id="PS51634"/>
    </source>
</evidence>
<reference evidence="7" key="3">
    <citation type="submission" date="2018-08" db="UniProtKB">
        <authorList>
            <consortium name="EnsemblPlants"/>
        </authorList>
    </citation>
    <scope>IDENTIFICATION</scope>
    <source>
        <strain evidence="7">cv. Bd21</strain>
    </source>
</reference>
<evidence type="ECO:0000313" key="7">
    <source>
        <dbReference type="EnsemblPlants" id="PNT75881"/>
    </source>
</evidence>
<dbReference type="Pfam" id="PF03638">
    <property type="entry name" value="TCR"/>
    <property type="match status" value="2"/>
</dbReference>
<dbReference type="EMBL" id="CM000880">
    <property type="protein sequence ID" value="PNT75881.1"/>
    <property type="molecule type" value="Genomic_DNA"/>
</dbReference>
<dbReference type="Gramene" id="PNT75881">
    <property type="protein sequence ID" value="PNT75881"/>
    <property type="gene ID" value="BRADI_1g40407v3"/>
</dbReference>
<feature type="domain" description="CRC" evidence="5">
    <location>
        <begin position="68"/>
        <end position="219"/>
    </location>
</feature>
<dbReference type="PROSITE" id="PS51634">
    <property type="entry name" value="CRC"/>
    <property type="match status" value="1"/>
</dbReference>
<dbReference type="GO" id="GO:0006355">
    <property type="term" value="P:regulation of DNA-templated transcription"/>
    <property type="evidence" value="ECO:0000318"/>
    <property type="project" value="GO_Central"/>
</dbReference>
<comment type="subcellular location">
    <subcellularLocation>
        <location evidence="1">Nucleus</location>
    </subcellularLocation>
</comment>
<dbReference type="SMART" id="SM01114">
    <property type="entry name" value="CXC"/>
    <property type="match status" value="2"/>
</dbReference>
<name>A0A2K2DNM4_BRADI</name>
<proteinExistence type="inferred from homology"/>
<keyword evidence="3" id="KW-0539">Nucleus</keyword>
<sequence>MEPEEQQMVQPPVSASAPAAELKVPSHQPPPKPAASTQPAMPVPRPWPVAFTPMKPMVEVKSGTPQKRKKQCNCKNSHCLKLYCECFAAGLYCDGCNCKQCGNRVENEKARQEAINNTKQRNPKAFQPKIENVSNTLSVRKVDYRHISWRKSIIGTCCPSTMPFGSILGPDAGVPSFPKHNKGCHCKKSGCLKKYCECFQANILCSKNCKCMDCKNFEGSEELQAIIQGYNASDRNNIQQATNVTLNGPIGSSGHKCSPACRRHPDDPLGSEANHVDASQVASSTGLEGCIGNYHSKSKMFYRSPLAHTIHPTDVNDLANHLVIVCRKATEAFLTIADHKVEIDVERTSCTKTDLNNDKMKNQEVQKAVVRQPDEATYIDHRNVGDLESPCSNSQEDSRPASPGTQALMCDEQGTAFGTDYRSSFPMALHDQDTSELNGVQEKTVLTGFRDYLRLVITRGKINEGNILSESAMELEDQRHQSVSTNLLPLKAVEKPKSPDDSENPKASEPSSSNC</sequence>
<dbReference type="Proteomes" id="UP000008810">
    <property type="component" value="Chromosome 1"/>
</dbReference>
<reference evidence="6" key="2">
    <citation type="submission" date="2017-06" db="EMBL/GenBank/DDBJ databases">
        <title>WGS assembly of Brachypodium distachyon.</title>
        <authorList>
            <consortium name="The International Brachypodium Initiative"/>
            <person name="Lucas S."/>
            <person name="Harmon-Smith M."/>
            <person name="Lail K."/>
            <person name="Tice H."/>
            <person name="Grimwood J."/>
            <person name="Bruce D."/>
            <person name="Barry K."/>
            <person name="Shu S."/>
            <person name="Lindquist E."/>
            <person name="Wang M."/>
            <person name="Pitluck S."/>
            <person name="Vogel J.P."/>
            <person name="Garvin D.F."/>
            <person name="Mockler T.C."/>
            <person name="Schmutz J."/>
            <person name="Rokhsar D."/>
            <person name="Bevan M.W."/>
        </authorList>
    </citation>
    <scope>NUCLEOTIDE SEQUENCE</scope>
    <source>
        <strain evidence="6">Bd21</strain>
    </source>
</reference>
<feature type="compositionally biased region" description="Basic and acidic residues" evidence="4">
    <location>
        <begin position="492"/>
        <end position="506"/>
    </location>
</feature>
<gene>
    <name evidence="7" type="primary">LOC100843440</name>
    <name evidence="6" type="ORF">BRADI_1g40407v3</name>
</gene>
<evidence type="ECO:0000313" key="8">
    <source>
        <dbReference type="Proteomes" id="UP000008810"/>
    </source>
</evidence>
<dbReference type="STRING" id="15368.A0A2K2DNM4"/>
<organism evidence="6">
    <name type="scientific">Brachypodium distachyon</name>
    <name type="common">Purple false brome</name>
    <name type="synonym">Trachynia distachya</name>
    <dbReference type="NCBI Taxonomy" id="15368"/>
    <lineage>
        <taxon>Eukaryota</taxon>
        <taxon>Viridiplantae</taxon>
        <taxon>Streptophyta</taxon>
        <taxon>Embryophyta</taxon>
        <taxon>Tracheophyta</taxon>
        <taxon>Spermatophyta</taxon>
        <taxon>Magnoliopsida</taxon>
        <taxon>Liliopsida</taxon>
        <taxon>Poales</taxon>
        <taxon>Poaceae</taxon>
        <taxon>BOP clade</taxon>
        <taxon>Pooideae</taxon>
        <taxon>Stipodae</taxon>
        <taxon>Brachypodieae</taxon>
        <taxon>Brachypodium</taxon>
    </lineage>
</organism>
<dbReference type="PANTHER" id="PTHR12446:SF58">
    <property type="entry name" value="OS06G0332700 PROTEIN"/>
    <property type="match status" value="1"/>
</dbReference>
<dbReference type="InterPro" id="IPR033467">
    <property type="entry name" value="Tesmin/TSO1-like_CXC"/>
</dbReference>
<feature type="region of interest" description="Disordered" evidence="4">
    <location>
        <begin position="477"/>
        <end position="515"/>
    </location>
</feature>
<reference evidence="6 7" key="1">
    <citation type="journal article" date="2010" name="Nature">
        <title>Genome sequencing and analysis of the model grass Brachypodium distachyon.</title>
        <authorList>
            <consortium name="International Brachypodium Initiative"/>
        </authorList>
    </citation>
    <scope>NUCLEOTIDE SEQUENCE [LARGE SCALE GENOMIC DNA]</scope>
    <source>
        <strain evidence="6">Bd21</strain>
        <strain evidence="7">cv. Bd21</strain>
    </source>
</reference>
<evidence type="ECO:0000313" key="6">
    <source>
        <dbReference type="EMBL" id="PNT75881.1"/>
    </source>
</evidence>
<evidence type="ECO:0000256" key="3">
    <source>
        <dbReference type="ARBA" id="ARBA00023242"/>
    </source>
</evidence>
<dbReference type="OrthoDB" id="6283463at2759"/>
<evidence type="ECO:0000256" key="1">
    <source>
        <dbReference type="ARBA" id="ARBA00004123"/>
    </source>
</evidence>
<dbReference type="PANTHER" id="PTHR12446">
    <property type="entry name" value="TESMIN/TSO1-RELATED"/>
    <property type="match status" value="1"/>
</dbReference>
<feature type="region of interest" description="Disordered" evidence="4">
    <location>
        <begin position="384"/>
        <end position="404"/>
    </location>
</feature>
<dbReference type="GO" id="GO:0005634">
    <property type="term" value="C:nucleus"/>
    <property type="evidence" value="ECO:0000318"/>
    <property type="project" value="GO_Central"/>
</dbReference>
<evidence type="ECO:0000256" key="4">
    <source>
        <dbReference type="SAM" id="MobiDB-lite"/>
    </source>
</evidence>
<dbReference type="ExpressionAtlas" id="A0A2K2DNM4">
    <property type="expression patterns" value="baseline"/>
</dbReference>
<feature type="region of interest" description="Disordered" evidence="4">
    <location>
        <begin position="1"/>
        <end position="44"/>
    </location>
</feature>